<evidence type="ECO:0000256" key="12">
    <source>
        <dbReference type="PROSITE-ProRule" id="PRU00339"/>
    </source>
</evidence>
<dbReference type="Gene3D" id="3.30.565.10">
    <property type="entry name" value="Histidine kinase-like ATPase, C-terminal domain"/>
    <property type="match status" value="1"/>
</dbReference>
<comment type="subunit">
    <text evidence="9">At low DSF concentrations, interacts with RpfF.</text>
</comment>
<dbReference type="RefSeq" id="WP_173197183.1">
    <property type="nucleotide sequence ID" value="NZ_JABFCX010000002.1"/>
</dbReference>
<evidence type="ECO:0000256" key="11">
    <source>
        <dbReference type="PROSITE-ProRule" id="PRU00169"/>
    </source>
</evidence>
<dbReference type="GO" id="GO:0000155">
    <property type="term" value="F:phosphorelay sensor kinase activity"/>
    <property type="evidence" value="ECO:0007669"/>
    <property type="project" value="InterPro"/>
</dbReference>
<comment type="caution">
    <text evidence="17">The sequence shown here is derived from an EMBL/GenBank/DDBJ whole genome shotgun (WGS) entry which is preliminary data.</text>
</comment>
<dbReference type="PRINTS" id="PR00344">
    <property type="entry name" value="BCTRLSENSOR"/>
</dbReference>
<evidence type="ECO:0000313" key="18">
    <source>
        <dbReference type="Proteomes" id="UP000536835"/>
    </source>
</evidence>
<feature type="repeat" description="TPR" evidence="12">
    <location>
        <begin position="170"/>
        <end position="203"/>
    </location>
</feature>
<protein>
    <recommendedName>
        <fullName evidence="10">Sensory/regulatory protein RpfC</fullName>
        <ecNumber evidence="2">2.7.13.3</ecNumber>
    </recommendedName>
</protein>
<feature type="chain" id="PRO_5030783448" description="Sensory/regulatory protein RpfC" evidence="14">
    <location>
        <begin position="29"/>
        <end position="998"/>
    </location>
</feature>
<evidence type="ECO:0000256" key="2">
    <source>
        <dbReference type="ARBA" id="ARBA00012438"/>
    </source>
</evidence>
<gene>
    <name evidence="17" type="ORF">HK107_04660</name>
</gene>
<evidence type="ECO:0000256" key="1">
    <source>
        <dbReference type="ARBA" id="ARBA00000085"/>
    </source>
</evidence>
<dbReference type="PROSITE" id="PS50005">
    <property type="entry name" value="TPR"/>
    <property type="match status" value="2"/>
</dbReference>
<keyword evidence="12" id="KW-0802">TPR repeat</keyword>
<dbReference type="Proteomes" id="UP000536835">
    <property type="component" value="Unassembled WGS sequence"/>
</dbReference>
<dbReference type="InterPro" id="IPR036097">
    <property type="entry name" value="HisK_dim/P_sf"/>
</dbReference>
<evidence type="ECO:0000256" key="13">
    <source>
        <dbReference type="SAM" id="Coils"/>
    </source>
</evidence>
<dbReference type="PANTHER" id="PTHR45339">
    <property type="entry name" value="HYBRID SIGNAL TRANSDUCTION HISTIDINE KINASE J"/>
    <property type="match status" value="1"/>
</dbReference>
<dbReference type="EMBL" id="JABFCX010000002">
    <property type="protein sequence ID" value="NNU15608.1"/>
    <property type="molecule type" value="Genomic_DNA"/>
</dbReference>
<dbReference type="InterPro" id="IPR003661">
    <property type="entry name" value="HisK_dim/P_dom"/>
</dbReference>
<evidence type="ECO:0000256" key="9">
    <source>
        <dbReference type="ARBA" id="ARBA00064003"/>
    </source>
</evidence>
<dbReference type="PROSITE" id="PS50109">
    <property type="entry name" value="HIS_KIN"/>
    <property type="match status" value="1"/>
</dbReference>
<evidence type="ECO:0000256" key="3">
    <source>
        <dbReference type="ARBA" id="ARBA00022553"/>
    </source>
</evidence>
<dbReference type="CDD" id="cd16922">
    <property type="entry name" value="HATPase_EvgS-ArcB-TorS-like"/>
    <property type="match status" value="1"/>
</dbReference>
<dbReference type="InterPro" id="IPR005467">
    <property type="entry name" value="His_kinase_dom"/>
</dbReference>
<evidence type="ECO:0000256" key="5">
    <source>
        <dbReference type="ARBA" id="ARBA00022741"/>
    </source>
</evidence>
<dbReference type="PANTHER" id="PTHR45339:SF5">
    <property type="entry name" value="HISTIDINE KINASE"/>
    <property type="match status" value="1"/>
</dbReference>
<feature type="coiled-coil region" evidence="13">
    <location>
        <begin position="377"/>
        <end position="406"/>
    </location>
</feature>
<keyword evidence="5" id="KW-0547">Nucleotide-binding</keyword>
<dbReference type="GO" id="GO:0005524">
    <property type="term" value="F:ATP binding"/>
    <property type="evidence" value="ECO:0007669"/>
    <property type="project" value="UniProtKB-KW"/>
</dbReference>
<evidence type="ECO:0000313" key="17">
    <source>
        <dbReference type="EMBL" id="NNU15608.1"/>
    </source>
</evidence>
<sequence length="998" mass="107678">MVGLRAIRRGKRCVIALTLACALGPAIAFEGKAPEQPSEPSALEQSFDDLIATAKTSMMGAPSEAMTAAEASYAIASSMTGEQQTVAMATALWLKSEAAMRVGQPEEGLKAVREGLALLENVEGETVLKADLTLSLGRLAGRLSQAKLAVTSFFEAHELFVEVGNARKESLALQSLGSIYRDAKSYDKAIEFFRRAAEVYQGDDIVRLSIENNVGNILRDTDRYDEARPYFDRALAIAEEMGSDILVARVLTNMAQLELESGRYQRSHDHVDRAAKLLQTPEGKHWARFVLATDADLALIAGQDMSALASIEQALDGVALGETTMSFKEVHETAARVYAAVGEWEKAFIHQRHFKRLSDEALSIAASSNLALLGAEFQFAEQELAIQRLRNEKLESAAKLNEVEERQQTQQFIITSGSLVILLVLGVVAFVLRTQRKVAGINNELSTTVEQLSTEIERREKMEQDLIEAKEKAEDADRMKSAFLATMSHELRTPMNGILGFTEVLLGSDLSDEQREQVEIIDQSSGSLLTLINDILDLSQLEAGKFNLREGDFDPRVTAENAVKLLRAKAQEKHLDLVVSIGSDVPVKAYGDEDRLRQILLNLVGNAVKFTEKGAVFLEVTRGEAEGSLHFAVRDTGVGIPQDKIDILFDRFSQIDGELTRKQAGSGLGLAICKELTAAMGGDIGCSSIEGKGSTFYFTAKLLTDTDEAPADRPLEGQKVFILDSFNQRREAIVDMAKRTGAEPVCFRTRADAAAGLKEVMGKEDAPVAVLIGDAIEHDDTRTWIANLQVEGILDASKTIAYGLIDQRLADVAEIILEQPITDRNVRAAVLNVAGEAAPKRAATPAGSAMGSGAIATVDDTLAQKKVLVVDDVVANRKLVECILKQLGVTCAFAENGQEAIELAGTETFGIILMDVYMPVMGGIDAARTISSGHGPNANTPIFALTASASLEEQGEARKAGMRGILTKPLDVAALKKTVISCLKGEDAAGTKAAPKTA</sequence>
<evidence type="ECO:0000256" key="8">
    <source>
        <dbReference type="ARBA" id="ARBA00023012"/>
    </source>
</evidence>
<evidence type="ECO:0000256" key="10">
    <source>
        <dbReference type="ARBA" id="ARBA00068150"/>
    </source>
</evidence>
<dbReference type="SMART" id="SM00028">
    <property type="entry name" value="TPR"/>
    <property type="match status" value="5"/>
</dbReference>
<name>A0A7Y3W4M3_9PROT</name>
<keyword evidence="18" id="KW-1185">Reference proteome</keyword>
<dbReference type="SUPFAM" id="SSF48452">
    <property type="entry name" value="TPR-like"/>
    <property type="match status" value="1"/>
</dbReference>
<proteinExistence type="predicted"/>
<organism evidence="17 18">
    <name type="scientific">Parvularcula mediterranea</name>
    <dbReference type="NCBI Taxonomy" id="2732508"/>
    <lineage>
        <taxon>Bacteria</taxon>
        <taxon>Pseudomonadati</taxon>
        <taxon>Pseudomonadota</taxon>
        <taxon>Alphaproteobacteria</taxon>
        <taxon>Parvularculales</taxon>
        <taxon>Parvularculaceae</taxon>
        <taxon>Parvularcula</taxon>
    </lineage>
</organism>
<keyword evidence="6" id="KW-0418">Kinase</keyword>
<dbReference type="InterPro" id="IPR001789">
    <property type="entry name" value="Sig_transdc_resp-reg_receiver"/>
</dbReference>
<evidence type="ECO:0000256" key="14">
    <source>
        <dbReference type="SAM" id="SignalP"/>
    </source>
</evidence>
<keyword evidence="14" id="KW-0732">Signal</keyword>
<dbReference type="Pfam" id="PF13424">
    <property type="entry name" value="TPR_12"/>
    <property type="match status" value="1"/>
</dbReference>
<dbReference type="Pfam" id="PF13181">
    <property type="entry name" value="TPR_8"/>
    <property type="match status" value="1"/>
</dbReference>
<keyword evidence="13" id="KW-0175">Coiled coil</keyword>
<dbReference type="EC" id="2.7.13.3" evidence="2"/>
<dbReference type="CDD" id="cd00082">
    <property type="entry name" value="HisKA"/>
    <property type="match status" value="1"/>
</dbReference>
<dbReference type="InterPro" id="IPR036890">
    <property type="entry name" value="HATPase_C_sf"/>
</dbReference>
<dbReference type="InterPro" id="IPR004358">
    <property type="entry name" value="Sig_transdc_His_kin-like_C"/>
</dbReference>
<feature type="domain" description="Response regulatory" evidence="16">
    <location>
        <begin position="866"/>
        <end position="983"/>
    </location>
</feature>
<dbReference type="SUPFAM" id="SSF55874">
    <property type="entry name" value="ATPase domain of HSP90 chaperone/DNA topoisomerase II/histidine kinase"/>
    <property type="match status" value="1"/>
</dbReference>
<evidence type="ECO:0000259" key="15">
    <source>
        <dbReference type="PROSITE" id="PS50109"/>
    </source>
</evidence>
<feature type="signal peptide" evidence="14">
    <location>
        <begin position="1"/>
        <end position="28"/>
    </location>
</feature>
<feature type="repeat" description="TPR" evidence="12">
    <location>
        <begin position="208"/>
        <end position="241"/>
    </location>
</feature>
<dbReference type="SMART" id="SM00448">
    <property type="entry name" value="REC"/>
    <property type="match status" value="1"/>
</dbReference>
<dbReference type="SMART" id="SM00388">
    <property type="entry name" value="HisKA"/>
    <property type="match status" value="1"/>
</dbReference>
<dbReference type="Gene3D" id="1.25.40.10">
    <property type="entry name" value="Tetratricopeptide repeat domain"/>
    <property type="match status" value="2"/>
</dbReference>
<keyword evidence="3 11" id="KW-0597">Phosphoprotein</keyword>
<comment type="catalytic activity">
    <reaction evidence="1">
        <text>ATP + protein L-histidine = ADP + protein N-phospho-L-histidine.</text>
        <dbReference type="EC" id="2.7.13.3"/>
    </reaction>
</comment>
<dbReference type="PROSITE" id="PS50110">
    <property type="entry name" value="RESPONSE_REGULATORY"/>
    <property type="match status" value="1"/>
</dbReference>
<dbReference type="Gene3D" id="1.10.287.130">
    <property type="match status" value="1"/>
</dbReference>
<dbReference type="FunFam" id="3.30.565.10:FF:000010">
    <property type="entry name" value="Sensor histidine kinase RcsC"/>
    <property type="match status" value="1"/>
</dbReference>
<feature type="domain" description="Histidine kinase" evidence="15">
    <location>
        <begin position="486"/>
        <end position="704"/>
    </location>
</feature>
<evidence type="ECO:0000256" key="7">
    <source>
        <dbReference type="ARBA" id="ARBA00022840"/>
    </source>
</evidence>
<dbReference type="SMART" id="SM00387">
    <property type="entry name" value="HATPase_c"/>
    <property type="match status" value="1"/>
</dbReference>
<dbReference type="Pfam" id="PF00512">
    <property type="entry name" value="HisKA"/>
    <property type="match status" value="1"/>
</dbReference>
<reference evidence="17 18" key="1">
    <citation type="submission" date="2020-05" db="EMBL/GenBank/DDBJ databases">
        <title>Parvularcula mediterraneae sp. nov., isolated from polypropylene straw from shallow seawater of the seashore of Laganas in Zakynthos island, Greece.</title>
        <authorList>
            <person name="Szabo I."/>
            <person name="Al-Omari J."/>
            <person name="Rado J."/>
            <person name="Szerdahelyi G.S."/>
        </authorList>
    </citation>
    <scope>NUCLEOTIDE SEQUENCE [LARGE SCALE GENOMIC DNA]</scope>
    <source>
        <strain evidence="17 18">ZS-1/3</strain>
    </source>
</reference>
<dbReference type="Pfam" id="PF02518">
    <property type="entry name" value="HATPase_c"/>
    <property type="match status" value="1"/>
</dbReference>
<dbReference type="FunFam" id="1.10.287.130:FF:000002">
    <property type="entry name" value="Two-component osmosensing histidine kinase"/>
    <property type="match status" value="1"/>
</dbReference>
<keyword evidence="7" id="KW-0067">ATP-binding</keyword>
<feature type="coiled-coil region" evidence="13">
    <location>
        <begin position="442"/>
        <end position="479"/>
    </location>
</feature>
<dbReference type="CDD" id="cd17546">
    <property type="entry name" value="REC_hyHK_CKI1_RcsC-like"/>
    <property type="match status" value="1"/>
</dbReference>
<keyword evidence="4" id="KW-0808">Transferase</keyword>
<evidence type="ECO:0000256" key="6">
    <source>
        <dbReference type="ARBA" id="ARBA00022777"/>
    </source>
</evidence>
<accession>A0A7Y3W4M3</accession>
<dbReference type="InterPro" id="IPR019734">
    <property type="entry name" value="TPR_rpt"/>
</dbReference>
<dbReference type="AlphaFoldDB" id="A0A7Y3W4M3"/>
<feature type="modified residue" description="4-aspartylphosphate" evidence="11">
    <location>
        <position position="915"/>
    </location>
</feature>
<dbReference type="Gene3D" id="3.40.50.2300">
    <property type="match status" value="1"/>
</dbReference>
<keyword evidence="8" id="KW-0902">Two-component regulatory system</keyword>
<evidence type="ECO:0000259" key="16">
    <source>
        <dbReference type="PROSITE" id="PS50110"/>
    </source>
</evidence>
<dbReference type="InterPro" id="IPR003594">
    <property type="entry name" value="HATPase_dom"/>
</dbReference>
<evidence type="ECO:0000256" key="4">
    <source>
        <dbReference type="ARBA" id="ARBA00022679"/>
    </source>
</evidence>
<dbReference type="SUPFAM" id="SSF47384">
    <property type="entry name" value="Homodimeric domain of signal transducing histidine kinase"/>
    <property type="match status" value="1"/>
</dbReference>
<dbReference type="InterPro" id="IPR011990">
    <property type="entry name" value="TPR-like_helical_dom_sf"/>
</dbReference>
<dbReference type="InterPro" id="IPR011006">
    <property type="entry name" value="CheY-like_superfamily"/>
</dbReference>
<dbReference type="SUPFAM" id="SSF52172">
    <property type="entry name" value="CheY-like"/>
    <property type="match status" value="1"/>
</dbReference>
<dbReference type="Pfam" id="PF00072">
    <property type="entry name" value="Response_reg"/>
    <property type="match status" value="1"/>
</dbReference>